<evidence type="ECO:0000259" key="7">
    <source>
        <dbReference type="Pfam" id="PF02911"/>
    </source>
</evidence>
<protein>
    <recommendedName>
        <fullName evidence="2 5">Methionyl-tRNA formyltransferase</fullName>
        <ecNumber evidence="2 5">2.1.2.9</ecNumber>
    </recommendedName>
</protein>
<evidence type="ECO:0000256" key="2">
    <source>
        <dbReference type="ARBA" id="ARBA00012261"/>
    </source>
</evidence>
<keyword evidence="3 5" id="KW-0808">Transferase</keyword>
<comment type="catalytic activity">
    <reaction evidence="5">
        <text>L-methionyl-tRNA(fMet) + (6R)-10-formyltetrahydrofolate = N-formyl-L-methionyl-tRNA(fMet) + (6S)-5,6,7,8-tetrahydrofolate + H(+)</text>
        <dbReference type="Rhea" id="RHEA:24380"/>
        <dbReference type="Rhea" id="RHEA-COMP:9952"/>
        <dbReference type="Rhea" id="RHEA-COMP:9953"/>
        <dbReference type="ChEBI" id="CHEBI:15378"/>
        <dbReference type="ChEBI" id="CHEBI:57453"/>
        <dbReference type="ChEBI" id="CHEBI:78530"/>
        <dbReference type="ChEBI" id="CHEBI:78844"/>
        <dbReference type="ChEBI" id="CHEBI:195366"/>
        <dbReference type="EC" id="2.1.2.9"/>
    </reaction>
</comment>
<evidence type="ECO:0000259" key="6">
    <source>
        <dbReference type="Pfam" id="PF00551"/>
    </source>
</evidence>
<evidence type="ECO:0000256" key="1">
    <source>
        <dbReference type="ARBA" id="ARBA00010699"/>
    </source>
</evidence>
<dbReference type="InterPro" id="IPR005794">
    <property type="entry name" value="Fmt"/>
</dbReference>
<dbReference type="InterPro" id="IPR002376">
    <property type="entry name" value="Formyl_transf_N"/>
</dbReference>
<dbReference type="Proteomes" id="UP000460257">
    <property type="component" value="Unassembled WGS sequence"/>
</dbReference>
<comment type="similarity">
    <text evidence="1 5">Belongs to the Fmt family.</text>
</comment>
<dbReference type="CDD" id="cd08646">
    <property type="entry name" value="FMT_core_Met-tRNA-FMT_N"/>
    <property type="match status" value="1"/>
</dbReference>
<gene>
    <name evidence="5" type="primary">fmt</name>
    <name evidence="8" type="ORF">FRC54_11075</name>
</gene>
<feature type="binding site" evidence="5">
    <location>
        <begin position="109"/>
        <end position="112"/>
    </location>
    <ligand>
        <name>(6S)-5,6,7,8-tetrahydrofolate</name>
        <dbReference type="ChEBI" id="CHEBI:57453"/>
    </ligand>
</feature>
<dbReference type="NCBIfam" id="TIGR00460">
    <property type="entry name" value="fmt"/>
    <property type="match status" value="1"/>
</dbReference>
<comment type="function">
    <text evidence="5">Attaches a formyl group to the free amino group of methionyl-tRNA(fMet). The formyl group appears to play a dual role in the initiator identity of N-formylmethionyl-tRNA by promoting its recognition by IF2 and preventing the misappropriation of this tRNA by the elongation apparatus.</text>
</comment>
<dbReference type="SUPFAM" id="SSF53328">
    <property type="entry name" value="Formyltransferase"/>
    <property type="match status" value="1"/>
</dbReference>
<dbReference type="EC" id="2.1.2.9" evidence="2 5"/>
<dbReference type="FunFam" id="3.40.50.12230:FF:000001">
    <property type="entry name" value="Methionyl-tRNA formyltransferase"/>
    <property type="match status" value="1"/>
</dbReference>
<proteinExistence type="inferred from homology"/>
<sequence length="318" mass="34301">MRVIFMGTPDFAVPILDGLAAAGHRIVLVVTQPDKARGRGRKVTYSPVKEWAVEHNVPTYQPERIRNPESIEAVNNIPAEVGVVAAFGQILPKEILDHPKYGCVNVHASLLPKYRGAAPIQWSILNGDEYTGVTTMQMGPGLDDGDILLQEKVKIADDDTGGSLFDKLADVGASLLVKTLEGLENGEITPIPQNDAESTHVGMIRKDMGKLDFSIDASVLERHVRGLYPWPGTYTYFEGKSLKVYRASVIGEAELTPDEKNAAIGTIVRISTEGDGSIAVRCSSGVLSISALQLEGKKRMSAAAFLNGHPIETGMRLG</sequence>
<dbReference type="InterPro" id="IPR011034">
    <property type="entry name" value="Formyl_transferase-like_C_sf"/>
</dbReference>
<evidence type="ECO:0000313" key="9">
    <source>
        <dbReference type="Proteomes" id="UP000460257"/>
    </source>
</evidence>
<dbReference type="Gene3D" id="3.40.50.12230">
    <property type="match status" value="1"/>
</dbReference>
<accession>A0A6N7J457</accession>
<dbReference type="GO" id="GO:0004479">
    <property type="term" value="F:methionyl-tRNA formyltransferase activity"/>
    <property type="evidence" value="ECO:0007669"/>
    <property type="project" value="UniProtKB-UniRule"/>
</dbReference>
<evidence type="ECO:0000313" key="8">
    <source>
        <dbReference type="EMBL" id="MQN02400.1"/>
    </source>
</evidence>
<dbReference type="SUPFAM" id="SSF50486">
    <property type="entry name" value="FMT C-terminal domain-like"/>
    <property type="match status" value="1"/>
</dbReference>
<evidence type="ECO:0000256" key="3">
    <source>
        <dbReference type="ARBA" id="ARBA00022679"/>
    </source>
</evidence>
<feature type="domain" description="Formyl transferase C-terminal" evidence="7">
    <location>
        <begin position="204"/>
        <end position="309"/>
    </location>
</feature>
<organism evidence="8 9">
    <name type="scientific">Candidatus Weimeria bifida</name>
    <dbReference type="NCBI Taxonomy" id="2599074"/>
    <lineage>
        <taxon>Bacteria</taxon>
        <taxon>Bacillati</taxon>
        <taxon>Bacillota</taxon>
        <taxon>Clostridia</taxon>
        <taxon>Lachnospirales</taxon>
        <taxon>Lachnospiraceae</taxon>
        <taxon>Candidatus Weimeria</taxon>
    </lineage>
</organism>
<evidence type="ECO:0000256" key="4">
    <source>
        <dbReference type="ARBA" id="ARBA00022917"/>
    </source>
</evidence>
<dbReference type="Pfam" id="PF02911">
    <property type="entry name" value="Formyl_trans_C"/>
    <property type="match status" value="1"/>
</dbReference>
<reference evidence="8" key="1">
    <citation type="journal article" date="2020" name="Appl. Environ. Microbiol.">
        <title>Medium-Chain Fatty Acid Synthesis by 'Candidatus Weimeria bifida' gen. nov., sp. nov., and 'Candidatus Pseudoramibacter fermentans' sp. nov.</title>
        <authorList>
            <person name="Scarborough M.J."/>
            <person name="Myers K.S."/>
            <person name="Donohue T.J."/>
            <person name="Noguera D.R."/>
        </authorList>
    </citation>
    <scope>NUCLEOTIDE SEQUENCE</scope>
    <source>
        <strain evidence="8">LCO1.1</strain>
    </source>
</reference>
<keyword evidence="9" id="KW-1185">Reference proteome</keyword>
<dbReference type="Pfam" id="PF00551">
    <property type="entry name" value="Formyl_trans_N"/>
    <property type="match status" value="1"/>
</dbReference>
<dbReference type="HAMAP" id="MF_00182">
    <property type="entry name" value="Formyl_trans"/>
    <property type="match status" value="1"/>
</dbReference>
<dbReference type="GO" id="GO:0005829">
    <property type="term" value="C:cytosol"/>
    <property type="evidence" value="ECO:0007669"/>
    <property type="project" value="TreeGrafter"/>
</dbReference>
<comment type="caution">
    <text evidence="8">The sequence shown here is derived from an EMBL/GenBank/DDBJ whole genome shotgun (WGS) entry which is preliminary data.</text>
</comment>
<dbReference type="InterPro" id="IPR005793">
    <property type="entry name" value="Formyl_trans_C"/>
</dbReference>
<dbReference type="AlphaFoldDB" id="A0A6N7J457"/>
<evidence type="ECO:0000256" key="5">
    <source>
        <dbReference type="HAMAP-Rule" id="MF_00182"/>
    </source>
</evidence>
<dbReference type="PANTHER" id="PTHR11138:SF5">
    <property type="entry name" value="METHIONYL-TRNA FORMYLTRANSFERASE, MITOCHONDRIAL"/>
    <property type="match status" value="1"/>
</dbReference>
<dbReference type="InterPro" id="IPR044135">
    <property type="entry name" value="Met-tRNA-FMT_C"/>
</dbReference>
<dbReference type="EMBL" id="VOGC01000010">
    <property type="protein sequence ID" value="MQN02400.1"/>
    <property type="molecule type" value="Genomic_DNA"/>
</dbReference>
<keyword evidence="4 5" id="KW-0648">Protein biosynthesis</keyword>
<dbReference type="CDD" id="cd08704">
    <property type="entry name" value="Met_tRNA_FMT_C"/>
    <property type="match status" value="1"/>
</dbReference>
<dbReference type="InterPro" id="IPR041711">
    <property type="entry name" value="Met-tRNA-FMT_N"/>
</dbReference>
<feature type="domain" description="Formyl transferase N-terminal" evidence="6">
    <location>
        <begin position="1"/>
        <end position="179"/>
    </location>
</feature>
<dbReference type="InterPro" id="IPR036477">
    <property type="entry name" value="Formyl_transf_N_sf"/>
</dbReference>
<dbReference type="PANTHER" id="PTHR11138">
    <property type="entry name" value="METHIONYL-TRNA FORMYLTRANSFERASE"/>
    <property type="match status" value="1"/>
</dbReference>
<name>A0A6N7J457_9FIRM</name>